<dbReference type="GeneID" id="54346696"/>
<dbReference type="Pfam" id="PF00172">
    <property type="entry name" value="Zn_clus"/>
    <property type="match status" value="1"/>
</dbReference>
<accession>A0A6A5RYB5</accession>
<dbReference type="GO" id="GO:0008270">
    <property type="term" value="F:zinc ion binding"/>
    <property type="evidence" value="ECO:0007669"/>
    <property type="project" value="InterPro"/>
</dbReference>
<dbReference type="PANTHER" id="PTHR47338:SF9">
    <property type="entry name" value="ZN(II)2CYS6 TRANSCRIPTION FACTOR (EUROFUNG)"/>
    <property type="match status" value="1"/>
</dbReference>
<keyword evidence="3" id="KW-0805">Transcription regulation</keyword>
<dbReference type="PROSITE" id="PS00463">
    <property type="entry name" value="ZN2_CY6_FUNGAL_1"/>
    <property type="match status" value="1"/>
</dbReference>
<keyword evidence="2" id="KW-0479">Metal-binding</keyword>
<keyword evidence="5" id="KW-0539">Nucleus</keyword>
<keyword evidence="4" id="KW-0804">Transcription</keyword>
<evidence type="ECO:0000256" key="3">
    <source>
        <dbReference type="ARBA" id="ARBA00023015"/>
    </source>
</evidence>
<evidence type="ECO:0000256" key="2">
    <source>
        <dbReference type="ARBA" id="ARBA00022723"/>
    </source>
</evidence>
<evidence type="ECO:0000256" key="4">
    <source>
        <dbReference type="ARBA" id="ARBA00023163"/>
    </source>
</evidence>
<sequence>MSDERPAKRIRQACEQCRRKKSKCSGERPVCSTCWRLEQHCYYYGEPLRPAYDSMVNVHSANTAPFTPAPMRVAGSPQDLDDRMVTLETTVNTILDTLQSNGATAQCCNHYESAPGVHSVRDGIIQSPIPPLTAIIGSQPASRQMRLTKRREIEGIGRVYLNFCADQPLPLFPVEGFVESLVDRADITLFAIIANSLRYDSATRETSSSADSQTFRDAAHSGVMADVGHGDVKISTLQALCLITFFDFANGRMKIASSLMALTSILASDIDRWASPALHGSTTEERRCCYWSITLLGRLLGATTPLGKIPDVRSLPYPGSCSMPTGAVLRPEVRQAYEQSKDDNGVIVFVIEMSEEWVKVMSYVKDCLASTPDVSPWLTTSRYAAALAGVMSIETRLVPLHRYKHVTFRDLTLEDLEGCRQYWAPWLLSRFLYHTMICLLNHPLLITLQLQAKGNDSELFRQQSSFYVARHVHWILHFIAFIEARHFRITDPVLGYCAAVVATIESQLIYSVDEVTAQKKRRNIESCRRLIRSLASSNPWMIELDGKLGALDKIISTTYASNMNSAASVSVDLSRIRDILDICPPSFAYSNPRPVNQGTTAPTTVSDGPSPSQWVRLSRRPSVDQPDEGGSPTQDESRTRHSGPVLAPDLLTENAALQPASPMQGASASIEPAGFPADLFFNGISQDVSSWWNTFDTYDPDYPSF</sequence>
<dbReference type="InterPro" id="IPR036864">
    <property type="entry name" value="Zn2-C6_fun-type_DNA-bd_sf"/>
</dbReference>
<gene>
    <name evidence="8" type="ORF">M421DRAFT_293986</name>
</gene>
<reference evidence="8" key="1">
    <citation type="journal article" date="2020" name="Stud. Mycol.">
        <title>101 Dothideomycetes genomes: a test case for predicting lifestyles and emergence of pathogens.</title>
        <authorList>
            <person name="Haridas S."/>
            <person name="Albert R."/>
            <person name="Binder M."/>
            <person name="Bloem J."/>
            <person name="Labutti K."/>
            <person name="Salamov A."/>
            <person name="Andreopoulos B."/>
            <person name="Baker S."/>
            <person name="Barry K."/>
            <person name="Bills G."/>
            <person name="Bluhm B."/>
            <person name="Cannon C."/>
            <person name="Castanera R."/>
            <person name="Culley D."/>
            <person name="Daum C."/>
            <person name="Ezra D."/>
            <person name="Gonzalez J."/>
            <person name="Henrissat B."/>
            <person name="Kuo A."/>
            <person name="Liang C."/>
            <person name="Lipzen A."/>
            <person name="Lutzoni F."/>
            <person name="Magnuson J."/>
            <person name="Mondo S."/>
            <person name="Nolan M."/>
            <person name="Ohm R."/>
            <person name="Pangilinan J."/>
            <person name="Park H.-J."/>
            <person name="Ramirez L."/>
            <person name="Alfaro M."/>
            <person name="Sun H."/>
            <person name="Tritt A."/>
            <person name="Yoshinaga Y."/>
            <person name="Zwiers L.-H."/>
            <person name="Turgeon B."/>
            <person name="Goodwin S."/>
            <person name="Spatafora J."/>
            <person name="Crous P."/>
            <person name="Grigoriev I."/>
        </authorList>
    </citation>
    <scope>NUCLEOTIDE SEQUENCE</scope>
    <source>
        <strain evidence="8">CBS 183.55</strain>
    </source>
</reference>
<evidence type="ECO:0000259" key="7">
    <source>
        <dbReference type="PROSITE" id="PS50048"/>
    </source>
</evidence>
<dbReference type="InterPro" id="IPR050815">
    <property type="entry name" value="TF_fung"/>
</dbReference>
<feature type="domain" description="Zn(2)-C6 fungal-type" evidence="7">
    <location>
        <begin position="13"/>
        <end position="43"/>
    </location>
</feature>
<dbReference type="Proteomes" id="UP000800082">
    <property type="component" value="Unassembled WGS sequence"/>
</dbReference>
<evidence type="ECO:0000256" key="6">
    <source>
        <dbReference type="SAM" id="MobiDB-lite"/>
    </source>
</evidence>
<dbReference type="Gene3D" id="4.10.240.10">
    <property type="entry name" value="Zn(2)-C6 fungal-type DNA-binding domain"/>
    <property type="match status" value="1"/>
</dbReference>
<dbReference type="RefSeq" id="XP_033452767.1">
    <property type="nucleotide sequence ID" value="XM_033589049.1"/>
</dbReference>
<keyword evidence="9" id="KW-1185">Reference proteome</keyword>
<feature type="compositionally biased region" description="Polar residues" evidence="6">
    <location>
        <begin position="593"/>
        <end position="615"/>
    </location>
</feature>
<dbReference type="GO" id="GO:0000981">
    <property type="term" value="F:DNA-binding transcription factor activity, RNA polymerase II-specific"/>
    <property type="evidence" value="ECO:0007669"/>
    <property type="project" value="InterPro"/>
</dbReference>
<comment type="subcellular location">
    <subcellularLocation>
        <location evidence="1">Nucleus</location>
    </subcellularLocation>
</comment>
<name>A0A6A5RYB5_9PLEO</name>
<dbReference type="CDD" id="cd12148">
    <property type="entry name" value="fungal_TF_MHR"/>
    <property type="match status" value="1"/>
</dbReference>
<proteinExistence type="predicted"/>
<evidence type="ECO:0000256" key="5">
    <source>
        <dbReference type="ARBA" id="ARBA00023242"/>
    </source>
</evidence>
<dbReference type="EMBL" id="ML978959">
    <property type="protein sequence ID" value="KAF1932519.1"/>
    <property type="molecule type" value="Genomic_DNA"/>
</dbReference>
<dbReference type="PROSITE" id="PS50048">
    <property type="entry name" value="ZN2_CY6_FUNGAL_2"/>
    <property type="match status" value="1"/>
</dbReference>
<dbReference type="CDD" id="cd00067">
    <property type="entry name" value="GAL4"/>
    <property type="match status" value="1"/>
</dbReference>
<evidence type="ECO:0000313" key="8">
    <source>
        <dbReference type="EMBL" id="KAF1932519.1"/>
    </source>
</evidence>
<dbReference type="OrthoDB" id="424974at2759"/>
<feature type="region of interest" description="Disordered" evidence="6">
    <location>
        <begin position="591"/>
        <end position="645"/>
    </location>
</feature>
<dbReference type="AlphaFoldDB" id="A0A6A5RYB5"/>
<dbReference type="GO" id="GO:0005634">
    <property type="term" value="C:nucleus"/>
    <property type="evidence" value="ECO:0007669"/>
    <property type="project" value="UniProtKB-SubCell"/>
</dbReference>
<evidence type="ECO:0000256" key="1">
    <source>
        <dbReference type="ARBA" id="ARBA00004123"/>
    </source>
</evidence>
<dbReference type="SUPFAM" id="SSF57701">
    <property type="entry name" value="Zn2/Cys6 DNA-binding domain"/>
    <property type="match status" value="1"/>
</dbReference>
<dbReference type="InterPro" id="IPR001138">
    <property type="entry name" value="Zn2Cys6_DnaBD"/>
</dbReference>
<organism evidence="8 9">
    <name type="scientific">Didymella exigua CBS 183.55</name>
    <dbReference type="NCBI Taxonomy" id="1150837"/>
    <lineage>
        <taxon>Eukaryota</taxon>
        <taxon>Fungi</taxon>
        <taxon>Dikarya</taxon>
        <taxon>Ascomycota</taxon>
        <taxon>Pezizomycotina</taxon>
        <taxon>Dothideomycetes</taxon>
        <taxon>Pleosporomycetidae</taxon>
        <taxon>Pleosporales</taxon>
        <taxon>Pleosporineae</taxon>
        <taxon>Didymellaceae</taxon>
        <taxon>Didymella</taxon>
    </lineage>
</organism>
<dbReference type="PANTHER" id="PTHR47338">
    <property type="entry name" value="ZN(II)2CYS6 TRANSCRIPTION FACTOR (EUROFUNG)-RELATED"/>
    <property type="match status" value="1"/>
</dbReference>
<evidence type="ECO:0000313" key="9">
    <source>
        <dbReference type="Proteomes" id="UP000800082"/>
    </source>
</evidence>
<dbReference type="SMART" id="SM00066">
    <property type="entry name" value="GAL4"/>
    <property type="match status" value="1"/>
</dbReference>
<protein>
    <recommendedName>
        <fullName evidence="7">Zn(2)-C6 fungal-type domain-containing protein</fullName>
    </recommendedName>
</protein>